<dbReference type="HAMAP" id="MF_01008">
    <property type="entry name" value="MraZ"/>
    <property type="match status" value="1"/>
</dbReference>
<dbReference type="SUPFAM" id="SSF89447">
    <property type="entry name" value="AbrB/MazE/MraZ-like"/>
    <property type="match status" value="1"/>
</dbReference>
<feature type="domain" description="SpoVT-AbrB" evidence="8">
    <location>
        <begin position="82"/>
        <end position="125"/>
    </location>
</feature>
<accession>A0A2S9J559</accession>
<dbReference type="Gene3D" id="3.40.1550.20">
    <property type="entry name" value="Transcriptional regulator MraZ domain"/>
    <property type="match status" value="1"/>
</dbReference>
<evidence type="ECO:0000256" key="3">
    <source>
        <dbReference type="ARBA" id="ARBA00022737"/>
    </source>
</evidence>
<dbReference type="Proteomes" id="UP000239711">
    <property type="component" value="Unassembled WGS sequence"/>
</dbReference>
<dbReference type="EMBL" id="PVBQ01000005">
    <property type="protein sequence ID" value="PRD47928.1"/>
    <property type="molecule type" value="Genomic_DNA"/>
</dbReference>
<name>A0A2S9J559_9SPHI</name>
<organism evidence="9 10">
    <name type="scientific">Sphingobacterium haloxyli</name>
    <dbReference type="NCBI Taxonomy" id="2100533"/>
    <lineage>
        <taxon>Bacteria</taxon>
        <taxon>Pseudomonadati</taxon>
        <taxon>Bacteroidota</taxon>
        <taxon>Sphingobacteriia</taxon>
        <taxon>Sphingobacteriales</taxon>
        <taxon>Sphingobacteriaceae</taxon>
        <taxon>Sphingobacterium</taxon>
    </lineage>
</organism>
<dbReference type="NCBIfam" id="TIGR00242">
    <property type="entry name" value="division/cell wall cluster transcriptional repressor MraZ"/>
    <property type="match status" value="1"/>
</dbReference>
<dbReference type="AlphaFoldDB" id="A0A2S9J559"/>
<evidence type="ECO:0000256" key="5">
    <source>
        <dbReference type="ARBA" id="ARBA00023125"/>
    </source>
</evidence>
<dbReference type="InterPro" id="IPR037914">
    <property type="entry name" value="SpoVT-AbrB_sf"/>
</dbReference>
<dbReference type="InterPro" id="IPR038619">
    <property type="entry name" value="MraZ_sf"/>
</dbReference>
<dbReference type="CDD" id="cd16320">
    <property type="entry name" value="MraZ_N"/>
    <property type="match status" value="1"/>
</dbReference>
<dbReference type="OrthoDB" id="9807753at2"/>
<sequence>MNYLIGEYECKLDAKGRVVVPAALKRQLPDVERDGLVVNRGFEKNLVIYTRAEWNKILKQLSRLNQFQPKNRDFVRKFMSGATELMLDSAGRVLMPKSLLEYAEVGSELVLACNLEKIEVWSKAKYEEQLGAISEDDFSDLAAQVMGAFDLEGGQDGE</sequence>
<proteinExistence type="inferred from homology"/>
<keyword evidence="3" id="KW-0677">Repeat</keyword>
<dbReference type="Pfam" id="PF02381">
    <property type="entry name" value="MraZ"/>
    <property type="match status" value="2"/>
</dbReference>
<evidence type="ECO:0000256" key="6">
    <source>
        <dbReference type="ARBA" id="ARBA00023163"/>
    </source>
</evidence>
<keyword evidence="6 7" id="KW-0804">Transcription</keyword>
<evidence type="ECO:0000256" key="1">
    <source>
        <dbReference type="ARBA" id="ARBA00013860"/>
    </source>
</evidence>
<dbReference type="GO" id="GO:0000976">
    <property type="term" value="F:transcription cis-regulatory region binding"/>
    <property type="evidence" value="ECO:0007669"/>
    <property type="project" value="TreeGrafter"/>
</dbReference>
<gene>
    <name evidence="7 9" type="primary">mraZ</name>
    <name evidence="9" type="ORF">C5745_08450</name>
</gene>
<dbReference type="GO" id="GO:0005737">
    <property type="term" value="C:cytoplasm"/>
    <property type="evidence" value="ECO:0007669"/>
    <property type="project" value="UniProtKB-UniRule"/>
</dbReference>
<protein>
    <recommendedName>
        <fullName evidence="1 7">Transcriptional regulator MraZ</fullName>
    </recommendedName>
</protein>
<dbReference type="PANTHER" id="PTHR34701:SF1">
    <property type="entry name" value="TRANSCRIPTIONAL REGULATOR MRAZ"/>
    <property type="match status" value="1"/>
</dbReference>
<keyword evidence="10" id="KW-1185">Reference proteome</keyword>
<dbReference type="GO" id="GO:2000143">
    <property type="term" value="P:negative regulation of DNA-templated transcription initiation"/>
    <property type="evidence" value="ECO:0007669"/>
    <property type="project" value="TreeGrafter"/>
</dbReference>
<dbReference type="PANTHER" id="PTHR34701">
    <property type="entry name" value="TRANSCRIPTIONAL REGULATOR MRAZ"/>
    <property type="match status" value="1"/>
</dbReference>
<evidence type="ECO:0000256" key="7">
    <source>
        <dbReference type="HAMAP-Rule" id="MF_01008"/>
    </source>
</evidence>
<dbReference type="InterPro" id="IPR007159">
    <property type="entry name" value="SpoVT-AbrB_dom"/>
</dbReference>
<dbReference type="InterPro" id="IPR035644">
    <property type="entry name" value="MraZ_C"/>
</dbReference>
<comment type="caution">
    <text evidence="9">The sequence shown here is derived from an EMBL/GenBank/DDBJ whole genome shotgun (WGS) entry which is preliminary data.</text>
</comment>
<dbReference type="RefSeq" id="WP_105716555.1">
    <property type="nucleotide sequence ID" value="NZ_PVBQ01000005.1"/>
</dbReference>
<dbReference type="InterPro" id="IPR003444">
    <property type="entry name" value="MraZ"/>
</dbReference>
<dbReference type="GO" id="GO:0003700">
    <property type="term" value="F:DNA-binding transcription factor activity"/>
    <property type="evidence" value="ECO:0007669"/>
    <property type="project" value="UniProtKB-UniRule"/>
</dbReference>
<feature type="domain" description="SpoVT-AbrB" evidence="8">
    <location>
        <begin position="7"/>
        <end position="53"/>
    </location>
</feature>
<comment type="subcellular location">
    <subcellularLocation>
        <location evidence="7">Cytoplasm</location>
        <location evidence="7">Nucleoid</location>
    </subcellularLocation>
</comment>
<evidence type="ECO:0000256" key="2">
    <source>
        <dbReference type="ARBA" id="ARBA00022490"/>
    </source>
</evidence>
<evidence type="ECO:0000313" key="9">
    <source>
        <dbReference type="EMBL" id="PRD47928.1"/>
    </source>
</evidence>
<evidence type="ECO:0000259" key="8">
    <source>
        <dbReference type="PROSITE" id="PS51740"/>
    </source>
</evidence>
<evidence type="ECO:0000256" key="4">
    <source>
        <dbReference type="ARBA" id="ARBA00023015"/>
    </source>
</evidence>
<comment type="subunit">
    <text evidence="7">Forms oligomers.</text>
</comment>
<keyword evidence="5 7" id="KW-0238">DNA-binding</keyword>
<dbReference type="InterPro" id="IPR035642">
    <property type="entry name" value="MraZ_N"/>
</dbReference>
<dbReference type="InterPro" id="IPR020603">
    <property type="entry name" value="MraZ_dom"/>
</dbReference>
<dbReference type="PROSITE" id="PS51740">
    <property type="entry name" value="SPOVT_ABRB"/>
    <property type="match status" value="2"/>
</dbReference>
<evidence type="ECO:0000313" key="10">
    <source>
        <dbReference type="Proteomes" id="UP000239711"/>
    </source>
</evidence>
<comment type="similarity">
    <text evidence="7">Belongs to the MraZ family.</text>
</comment>
<dbReference type="CDD" id="cd16321">
    <property type="entry name" value="MraZ_C"/>
    <property type="match status" value="1"/>
</dbReference>
<keyword evidence="4 7" id="KW-0805">Transcription regulation</keyword>
<dbReference type="GO" id="GO:0009295">
    <property type="term" value="C:nucleoid"/>
    <property type="evidence" value="ECO:0007669"/>
    <property type="project" value="UniProtKB-SubCell"/>
</dbReference>
<keyword evidence="2 7" id="KW-0963">Cytoplasm</keyword>
<reference evidence="9 10" key="1">
    <citation type="submission" date="2018-02" db="EMBL/GenBank/DDBJ databases">
        <title>The draft genome of Sphingobacterium sp. 5JN-11.</title>
        <authorList>
            <person name="Liu L."/>
            <person name="Li L."/>
            <person name="Liang L."/>
            <person name="Zhang X."/>
            <person name="Wang T."/>
        </authorList>
    </citation>
    <scope>NUCLEOTIDE SEQUENCE [LARGE SCALE GENOMIC DNA]</scope>
    <source>
        <strain evidence="9 10">5JN-11</strain>
    </source>
</reference>